<dbReference type="AlphaFoldDB" id="A0A7E4VY77"/>
<evidence type="ECO:0000313" key="2">
    <source>
        <dbReference type="WBParaSite" id="Pan_g4270.t1"/>
    </source>
</evidence>
<proteinExistence type="predicted"/>
<dbReference type="WBParaSite" id="Pan_g4270.t1">
    <property type="protein sequence ID" value="Pan_g4270.t1"/>
    <property type="gene ID" value="Pan_g4270"/>
</dbReference>
<accession>A0A7E4VY77</accession>
<reference evidence="1" key="1">
    <citation type="journal article" date="2013" name="Genetics">
        <title>The draft genome and transcriptome of Panagrellus redivivus are shaped by the harsh demands of a free-living lifestyle.</title>
        <authorList>
            <person name="Srinivasan J."/>
            <person name="Dillman A.R."/>
            <person name="Macchietto M.G."/>
            <person name="Heikkinen L."/>
            <person name="Lakso M."/>
            <person name="Fracchia K.M."/>
            <person name="Antoshechkin I."/>
            <person name="Mortazavi A."/>
            <person name="Wong G."/>
            <person name="Sternberg P.W."/>
        </authorList>
    </citation>
    <scope>NUCLEOTIDE SEQUENCE [LARGE SCALE GENOMIC DNA]</scope>
    <source>
        <strain evidence="1">MT8872</strain>
    </source>
</reference>
<organism evidence="1 2">
    <name type="scientific">Panagrellus redivivus</name>
    <name type="common">Microworm</name>
    <dbReference type="NCBI Taxonomy" id="6233"/>
    <lineage>
        <taxon>Eukaryota</taxon>
        <taxon>Metazoa</taxon>
        <taxon>Ecdysozoa</taxon>
        <taxon>Nematoda</taxon>
        <taxon>Chromadorea</taxon>
        <taxon>Rhabditida</taxon>
        <taxon>Tylenchina</taxon>
        <taxon>Panagrolaimomorpha</taxon>
        <taxon>Panagrolaimoidea</taxon>
        <taxon>Panagrolaimidae</taxon>
        <taxon>Panagrellus</taxon>
    </lineage>
</organism>
<reference evidence="2" key="2">
    <citation type="submission" date="2020-10" db="UniProtKB">
        <authorList>
            <consortium name="WormBaseParasite"/>
        </authorList>
    </citation>
    <scope>IDENTIFICATION</scope>
</reference>
<keyword evidence="1" id="KW-1185">Reference proteome</keyword>
<evidence type="ECO:0000313" key="1">
    <source>
        <dbReference type="Proteomes" id="UP000492821"/>
    </source>
</evidence>
<dbReference type="Proteomes" id="UP000492821">
    <property type="component" value="Unassembled WGS sequence"/>
</dbReference>
<protein>
    <submittedName>
        <fullName evidence="2">F-box domain-containing protein</fullName>
    </submittedName>
</protein>
<sequence length="292" mass="34071">MPYPLSKLAYGLRSRLTDLATPVERYRLQVAAGNASICPPKIQRILGFIGSVPEIFPLNGTITMGHNYEEFEYVKDMVLVENNLLKIKENVNLLGLSIGDLKSEIFDHLLLQWLWFSLEDCILSELFYKTLKTTFPELQKLEIFNNENESYNFNLTDVLNVFHDLTELRIHCCTNSNWITEVLQSTNRSPFELIMLFGGELSKFGKFDFDDLLTLLKTQQPGFSLFIHFYDEPDEFKAYFSELWQFLDKNLTKDPRRGVDFTEICILYNADMERWHLLRNDVNNAYAKDTAK</sequence>
<name>A0A7E4VY77_PANRE</name>